<dbReference type="Pfam" id="PF13560">
    <property type="entry name" value="HTH_31"/>
    <property type="match status" value="1"/>
</dbReference>
<dbReference type="EMBL" id="PDDV01000013">
    <property type="protein sequence ID" value="PEH72637.1"/>
    <property type="molecule type" value="Genomic_DNA"/>
</dbReference>
<dbReference type="InterPro" id="IPR010982">
    <property type="entry name" value="Lambda_DNA-bd_dom_sf"/>
</dbReference>
<dbReference type="RefSeq" id="WP_098143181.1">
    <property type="nucleotide sequence ID" value="NZ_PDDV01000013.1"/>
</dbReference>
<evidence type="ECO:0000313" key="3">
    <source>
        <dbReference type="Proteomes" id="UP000219788"/>
    </source>
</evidence>
<comment type="caution">
    <text evidence="2">The sequence shown here is derived from an EMBL/GenBank/DDBJ whole genome shotgun (WGS) entry which is preliminary data.</text>
</comment>
<reference evidence="3" key="1">
    <citation type="submission" date="2017-09" db="EMBL/GenBank/DDBJ databases">
        <title>FDA dAtabase for Regulatory Grade micrObial Sequences (FDA-ARGOS): Supporting development and validation of Infectious Disease Dx tests.</title>
        <authorList>
            <person name="Goldberg B."/>
            <person name="Campos J."/>
            <person name="Tallon L."/>
            <person name="Sadzewicz L."/>
            <person name="Ott S."/>
            <person name="Zhao X."/>
            <person name="Nagaraj S."/>
            <person name="Vavikolanu K."/>
            <person name="Aluvathingal J."/>
            <person name="Nadendla S."/>
            <person name="Geyer C."/>
            <person name="Sichtig H."/>
        </authorList>
    </citation>
    <scope>NUCLEOTIDE SEQUENCE [LARGE SCALE GENOMIC DNA]</scope>
    <source>
        <strain evidence="3">FDAARGOS_370</strain>
    </source>
</reference>
<dbReference type="Proteomes" id="UP000219788">
    <property type="component" value="Unassembled WGS sequence"/>
</dbReference>
<protein>
    <submittedName>
        <fullName evidence="2">DNA-binding protein</fullName>
    </submittedName>
</protein>
<name>A0A2A7U2W6_EDWTA</name>
<dbReference type="SUPFAM" id="SSF47413">
    <property type="entry name" value="lambda repressor-like DNA-binding domains"/>
    <property type="match status" value="1"/>
</dbReference>
<dbReference type="AlphaFoldDB" id="A0A2A7U2W6"/>
<dbReference type="PROSITE" id="PS50943">
    <property type="entry name" value="HTH_CROC1"/>
    <property type="match status" value="1"/>
</dbReference>
<accession>A0A2A7U2W6</accession>
<dbReference type="Gene3D" id="1.10.260.40">
    <property type="entry name" value="lambda repressor-like DNA-binding domains"/>
    <property type="match status" value="1"/>
</dbReference>
<gene>
    <name evidence="2" type="ORF">CRM76_12205</name>
</gene>
<proteinExistence type="predicted"/>
<evidence type="ECO:0000313" key="2">
    <source>
        <dbReference type="EMBL" id="PEH72637.1"/>
    </source>
</evidence>
<organism evidence="2 3">
    <name type="scientific">Edwardsiella tarda</name>
    <dbReference type="NCBI Taxonomy" id="636"/>
    <lineage>
        <taxon>Bacteria</taxon>
        <taxon>Pseudomonadati</taxon>
        <taxon>Pseudomonadota</taxon>
        <taxon>Gammaproteobacteria</taxon>
        <taxon>Enterobacterales</taxon>
        <taxon>Hafniaceae</taxon>
        <taxon>Edwardsiella</taxon>
    </lineage>
</organism>
<dbReference type="SMART" id="SM00530">
    <property type="entry name" value="HTH_XRE"/>
    <property type="match status" value="1"/>
</dbReference>
<dbReference type="OrthoDB" id="7859580at2"/>
<sequence>MNVTQLGRFLRKVRIDRGQRLNDMAEEMEMSVAQLSAIELGKRSISAKVKQRLITFYSTFCSGEEEVGRLVDVSQPSFKEEFEDADDLQRELFISFARTYKALPEEQARKWLDELNEITSKK</sequence>
<feature type="domain" description="HTH cro/C1-type" evidence="1">
    <location>
        <begin position="10"/>
        <end position="53"/>
    </location>
</feature>
<dbReference type="InterPro" id="IPR001387">
    <property type="entry name" value="Cro/C1-type_HTH"/>
</dbReference>
<dbReference type="GO" id="GO:0003677">
    <property type="term" value="F:DNA binding"/>
    <property type="evidence" value="ECO:0007669"/>
    <property type="project" value="UniProtKB-KW"/>
</dbReference>
<evidence type="ECO:0000259" key="1">
    <source>
        <dbReference type="PROSITE" id="PS50943"/>
    </source>
</evidence>
<keyword evidence="2" id="KW-0238">DNA-binding</keyword>
<dbReference type="CDD" id="cd00093">
    <property type="entry name" value="HTH_XRE"/>
    <property type="match status" value="1"/>
</dbReference>